<dbReference type="PANTHER" id="PTHR28532">
    <property type="entry name" value="GEO13458P1"/>
    <property type="match status" value="1"/>
</dbReference>
<evidence type="ECO:0000313" key="3">
    <source>
        <dbReference type="EMBL" id="CEP22052.1"/>
    </source>
</evidence>
<reference evidence="4" key="1">
    <citation type="journal article" date="2015" name="J. Biotechnol.">
        <title>The structure of the Cyberlindnera jadinii genome and its relation to Candida utilis analyzed by the occurrence of single nucleotide polymorphisms.</title>
        <authorList>
            <person name="Rupp O."/>
            <person name="Brinkrolf K."/>
            <person name="Buerth C."/>
            <person name="Kunigo M."/>
            <person name="Schneider J."/>
            <person name="Jaenicke S."/>
            <person name="Goesmann A."/>
            <person name="Puehler A."/>
            <person name="Jaeger K.-E."/>
            <person name="Ernst J.F."/>
        </authorList>
    </citation>
    <scope>NUCLEOTIDE SEQUENCE [LARGE SCALE GENOMIC DNA]</scope>
    <source>
        <strain evidence="4">ATCC 18201 / CBS 1600 / BCRC 20928 / JCM 3617 / NBRC 0987 / NRRL Y-1542</strain>
    </source>
</reference>
<organism evidence="3 4">
    <name type="scientific">Cyberlindnera jadinii (strain ATCC 18201 / CBS 1600 / BCRC 20928 / JCM 3617 / NBRC 0987 / NRRL Y-1542)</name>
    <name type="common">Torula yeast</name>
    <name type="synonym">Candida utilis</name>
    <dbReference type="NCBI Taxonomy" id="983966"/>
    <lineage>
        <taxon>Eukaryota</taxon>
        <taxon>Fungi</taxon>
        <taxon>Dikarya</taxon>
        <taxon>Ascomycota</taxon>
        <taxon>Saccharomycotina</taxon>
        <taxon>Saccharomycetes</taxon>
        <taxon>Phaffomycetales</taxon>
        <taxon>Phaffomycetaceae</taxon>
        <taxon>Cyberlindnera</taxon>
    </lineage>
</organism>
<dbReference type="PANTHER" id="PTHR28532:SF1">
    <property type="entry name" value="ORAL CANCER OVEREXPRESSED 1"/>
    <property type="match status" value="1"/>
</dbReference>
<evidence type="ECO:0000259" key="2">
    <source>
        <dbReference type="Pfam" id="PF09811"/>
    </source>
</evidence>
<accession>A0A0H5C322</accession>
<feature type="domain" description="Essential protein Yae1 N-terminal" evidence="2">
    <location>
        <begin position="17"/>
        <end position="51"/>
    </location>
</feature>
<evidence type="ECO:0000256" key="1">
    <source>
        <dbReference type="ARBA" id="ARBA00038090"/>
    </source>
</evidence>
<proteinExistence type="inferred from homology"/>
<evidence type="ECO:0000313" key="4">
    <source>
        <dbReference type="Proteomes" id="UP000038830"/>
    </source>
</evidence>
<gene>
    <name evidence="3" type="ORF">BN1211_2316</name>
</gene>
<dbReference type="InterPro" id="IPR052436">
    <property type="entry name" value="LTO1_adapter"/>
</dbReference>
<comment type="similarity">
    <text evidence="1">Belongs to the LTO1 family.</text>
</comment>
<protein>
    <submittedName>
        <fullName evidence="3">Uncharacterized ORAOV1 family protein YNL260C</fullName>
    </submittedName>
</protein>
<dbReference type="Proteomes" id="UP000038830">
    <property type="component" value="Unassembled WGS sequence"/>
</dbReference>
<dbReference type="InterPro" id="IPR019191">
    <property type="entry name" value="Essential_protein_Yae1_N"/>
</dbReference>
<name>A0A0H5C322_CYBJN</name>
<dbReference type="EMBL" id="CDQK01000002">
    <property type="protein sequence ID" value="CEP22052.1"/>
    <property type="molecule type" value="Genomic_DNA"/>
</dbReference>
<dbReference type="AlphaFoldDB" id="A0A0H5C322"/>
<dbReference type="Pfam" id="PF09811">
    <property type="entry name" value="Yae1_N"/>
    <property type="match status" value="1"/>
</dbReference>
<sequence length="149" mass="16896">MDFDEVNTLEEQFYNEGFKEGQEASVKESLKEGKEYGLQTGFQRFLLVGQVTALVDHMESVYGVDCGTHMAQLRELVESINFDNDYNTVVAMDKLISKIRNKVRILSSSVIDRKITLQQLEEVADVITGLAEESNKQLNLTDLGNENVW</sequence>